<dbReference type="PANTHER" id="PTHR11614">
    <property type="entry name" value="PHOSPHOLIPASE-RELATED"/>
    <property type="match status" value="1"/>
</dbReference>
<reference evidence="2 3" key="1">
    <citation type="submission" date="2019-07" db="EMBL/GenBank/DDBJ databases">
        <title>Genomic Encyclopedia of Archaeal and Bacterial Type Strains, Phase II (KMG-II): from individual species to whole genera.</title>
        <authorList>
            <person name="Goeker M."/>
        </authorList>
    </citation>
    <scope>NUCLEOTIDE SEQUENCE [LARGE SCALE GENOMIC DNA]</scope>
    <source>
        <strain evidence="2 3">ATCC BAA-2084</strain>
    </source>
</reference>
<comment type="caution">
    <text evidence="2">The sequence shown here is derived from an EMBL/GenBank/DDBJ whole genome shotgun (WGS) entry which is preliminary data.</text>
</comment>
<dbReference type="AlphaFoldDB" id="A0A562UUY3"/>
<protein>
    <submittedName>
        <fullName evidence="2">Lysophospholipase</fullName>
    </submittedName>
</protein>
<feature type="domain" description="Serine aminopeptidase S33" evidence="1">
    <location>
        <begin position="64"/>
        <end position="320"/>
    </location>
</feature>
<evidence type="ECO:0000259" key="1">
    <source>
        <dbReference type="Pfam" id="PF12146"/>
    </source>
</evidence>
<dbReference type="SUPFAM" id="SSF53474">
    <property type="entry name" value="alpha/beta-Hydrolases"/>
    <property type="match status" value="1"/>
</dbReference>
<keyword evidence="3" id="KW-1185">Reference proteome</keyword>
<dbReference type="Gene3D" id="3.40.50.1820">
    <property type="entry name" value="alpha/beta hydrolase"/>
    <property type="match status" value="1"/>
</dbReference>
<dbReference type="InterPro" id="IPR022742">
    <property type="entry name" value="Hydrolase_4"/>
</dbReference>
<dbReference type="Pfam" id="PF12146">
    <property type="entry name" value="Hydrolase_4"/>
    <property type="match status" value="1"/>
</dbReference>
<dbReference type="EMBL" id="VLLK01000001">
    <property type="protein sequence ID" value="TWJ09436.1"/>
    <property type="molecule type" value="Genomic_DNA"/>
</dbReference>
<dbReference type="Proteomes" id="UP000320547">
    <property type="component" value="Unassembled WGS sequence"/>
</dbReference>
<dbReference type="InterPro" id="IPR029058">
    <property type="entry name" value="AB_hydrolase_fold"/>
</dbReference>
<sequence>MGDSAKDYDLPKSNHSQRVEISQVNGTLLEPINRRAIPSSAIETFWAAPDGHKIRRIDWAVEHPQRGSILFFPGRGDNYEKYLEALEQWHREGWRVTAADWRGQAGSGRLGNDAVTGHVDDFDLWVEDLAALWKEWKAQVAGPHVLAAHSMGGHLVLRALAERRIDPDAMVLSAPMLGFAGALPPAVGHAAAKLMCAIGDPKRQAWKWSEKPGVVPAGRQALLTHDDDRYQDELWWREERPELVMGPGSWGWVERAYSSMRTLFDGDKLEQVQTPVFIVATSNDKLVGIKAIDEAARRLPNSEILRFGKEAHHEVLREVDAVRSRAMNAINDFLDRMAPRQ</sequence>
<organism evidence="2 3">
    <name type="scientific">Altererythrobacter ishigakiensis</name>
    <dbReference type="NCBI Taxonomy" id="476157"/>
    <lineage>
        <taxon>Bacteria</taxon>
        <taxon>Pseudomonadati</taxon>
        <taxon>Pseudomonadota</taxon>
        <taxon>Alphaproteobacteria</taxon>
        <taxon>Sphingomonadales</taxon>
        <taxon>Erythrobacteraceae</taxon>
        <taxon>Altererythrobacter</taxon>
    </lineage>
</organism>
<proteinExistence type="predicted"/>
<evidence type="ECO:0000313" key="2">
    <source>
        <dbReference type="EMBL" id="TWJ09436.1"/>
    </source>
</evidence>
<dbReference type="STRING" id="476157.GCA_001663155_02282"/>
<name>A0A562UUY3_9SPHN</name>
<dbReference type="InterPro" id="IPR051044">
    <property type="entry name" value="MAG_DAG_Lipase"/>
</dbReference>
<gene>
    <name evidence="2" type="ORF">JN10_1070</name>
</gene>
<evidence type="ECO:0000313" key="3">
    <source>
        <dbReference type="Proteomes" id="UP000320547"/>
    </source>
</evidence>
<accession>A0A562UUY3</accession>